<protein>
    <submittedName>
        <fullName evidence="2">Uncharacterized protein</fullName>
    </submittedName>
</protein>
<proteinExistence type="predicted"/>
<feature type="region of interest" description="Disordered" evidence="1">
    <location>
        <begin position="221"/>
        <end position="317"/>
    </location>
</feature>
<dbReference type="EMBL" id="KV441393">
    <property type="protein sequence ID" value="OAF59791.1"/>
    <property type="molecule type" value="Genomic_DNA"/>
</dbReference>
<feature type="compositionally biased region" description="Basic and acidic residues" evidence="1">
    <location>
        <begin position="231"/>
        <end position="260"/>
    </location>
</feature>
<dbReference type="RefSeq" id="XP_024325074.1">
    <property type="nucleotide sequence ID" value="XM_024467479.1"/>
</dbReference>
<dbReference type="AlphaFoldDB" id="A0A177AEV8"/>
<feature type="compositionally biased region" description="Polar residues" evidence="1">
    <location>
        <begin position="91"/>
        <end position="114"/>
    </location>
</feature>
<evidence type="ECO:0000256" key="1">
    <source>
        <dbReference type="SAM" id="MobiDB-lite"/>
    </source>
</evidence>
<feature type="compositionally biased region" description="Polar residues" evidence="1">
    <location>
        <begin position="58"/>
        <end position="78"/>
    </location>
</feature>
<feature type="compositionally biased region" description="Acidic residues" evidence="1">
    <location>
        <begin position="261"/>
        <end position="293"/>
    </location>
</feature>
<dbReference type="Proteomes" id="UP000077154">
    <property type="component" value="Unassembled WGS sequence"/>
</dbReference>
<feature type="compositionally biased region" description="Polar residues" evidence="1">
    <location>
        <begin position="140"/>
        <end position="151"/>
    </location>
</feature>
<sequence length="317" mass="35432">MDPIGATPSLTPEQLQNLLRLIEYPPRNLRPPSSTRKRPPRRRQTALLEIFVPDLLNPSATPCLNSDSDLSDAPSMTSKTKENTTDKPTIISDTDSPGNVPSSTSQTNKNTPLNRSHPPIQRHPPRQPQSLALPQWPLKSRQQPRSRTSTPKLKKSSAENGCMCDIKDLQDALKGALVDMKVEPDEVLYGVLERLNDSTVELKKSTTELFETLKKREGIKGSIDEKDDGEVDKTSVAEDDKRNDADGDKSEEMSVAKDDGDHDEDYDNDEGDDDELDDFVGDDSDNDDYEDGDKDYRGDSDGENLDTFIDKLARYQR</sequence>
<organism evidence="2">
    <name type="scientific">Pseudogymnoascus destructans</name>
    <dbReference type="NCBI Taxonomy" id="655981"/>
    <lineage>
        <taxon>Eukaryota</taxon>
        <taxon>Fungi</taxon>
        <taxon>Dikarya</taxon>
        <taxon>Ascomycota</taxon>
        <taxon>Pezizomycotina</taxon>
        <taxon>Leotiomycetes</taxon>
        <taxon>Thelebolales</taxon>
        <taxon>Thelebolaceae</taxon>
        <taxon>Pseudogymnoascus</taxon>
    </lineage>
</organism>
<accession>A0A177AEV8</accession>
<reference evidence="2" key="1">
    <citation type="submission" date="2016-03" db="EMBL/GenBank/DDBJ databases">
        <title>Updated assembly of Pseudogymnoascus destructans, the fungus causing white-nose syndrome of bats.</title>
        <authorList>
            <person name="Palmer J.M."/>
            <person name="Drees K.P."/>
            <person name="Foster J.T."/>
            <person name="Lindner D.L."/>
        </authorList>
    </citation>
    <scope>NUCLEOTIDE SEQUENCE [LARGE SCALE GENOMIC DNA]</scope>
    <source>
        <strain evidence="2">20631-21</strain>
    </source>
</reference>
<dbReference type="OrthoDB" id="3440381at2759"/>
<name>A0A177AEV8_9PEZI</name>
<gene>
    <name evidence="2" type="ORF">VC83_03837</name>
</gene>
<dbReference type="VEuPathDB" id="FungiDB:GMDG_03368"/>
<feature type="compositionally biased region" description="Basic and acidic residues" evidence="1">
    <location>
        <begin position="308"/>
        <end position="317"/>
    </location>
</feature>
<evidence type="ECO:0000313" key="2">
    <source>
        <dbReference type="EMBL" id="OAF59791.1"/>
    </source>
</evidence>
<dbReference type="GeneID" id="36286911"/>
<feature type="region of interest" description="Disordered" evidence="1">
    <location>
        <begin position="22"/>
        <end position="158"/>
    </location>
</feature>
<feature type="compositionally biased region" description="Basic residues" evidence="1">
    <location>
        <begin position="35"/>
        <end position="44"/>
    </location>
</feature>